<evidence type="ECO:0000256" key="1">
    <source>
        <dbReference type="ARBA" id="ARBA00022475"/>
    </source>
</evidence>
<comment type="subcellular location">
    <subcellularLocation>
        <location evidence="11">Cell membrane</location>
        <topology evidence="11">Peripheral membrane protein</topology>
    </subcellularLocation>
</comment>
<dbReference type="AlphaFoldDB" id="A0A7D5IPW3"/>
<feature type="transmembrane region" description="Helical" evidence="12">
    <location>
        <begin position="35"/>
        <end position="50"/>
    </location>
</feature>
<dbReference type="GO" id="GO:0005886">
    <property type="term" value="C:plasma membrane"/>
    <property type="evidence" value="ECO:0007669"/>
    <property type="project" value="UniProtKB-SubCell"/>
</dbReference>
<keyword evidence="9 11" id="KW-1208">Phospholipid metabolism</keyword>
<comment type="similarity">
    <text evidence="11">Belongs to the phosphatidylserine decarboxylase family. PSD-A subfamily.</text>
</comment>
<dbReference type="EMBL" id="CP058215">
    <property type="protein sequence ID" value="QLC50665.1"/>
    <property type="molecule type" value="Genomic_DNA"/>
</dbReference>
<protein>
    <recommendedName>
        <fullName evidence="11">Putative archaetidylserine decarboxylase proenzyme</fullName>
        <ecNumber evidence="11">4.1.1.-</ecNumber>
    </recommendedName>
    <component>
        <recommendedName>
            <fullName evidence="11">Archaetidylserine decarboxylase alpha chain</fullName>
        </recommendedName>
    </component>
    <component>
        <recommendedName>
            <fullName evidence="11">Archaetidylserine decarboxylase beta chain</fullName>
        </recommendedName>
    </component>
</protein>
<dbReference type="Pfam" id="PF02666">
    <property type="entry name" value="PS_Dcarbxylase"/>
    <property type="match status" value="1"/>
</dbReference>
<dbReference type="Proteomes" id="UP000509594">
    <property type="component" value="Chromosome"/>
</dbReference>
<dbReference type="PANTHER" id="PTHR35809">
    <property type="entry name" value="ARCHAETIDYLSERINE DECARBOXYLASE PROENZYME-RELATED"/>
    <property type="match status" value="1"/>
</dbReference>
<evidence type="ECO:0000256" key="10">
    <source>
        <dbReference type="ARBA" id="ARBA00023317"/>
    </source>
</evidence>
<keyword evidence="12" id="KW-0812">Transmembrane</keyword>
<feature type="site" description="Cleavage (non-hydrolytic); by autocatalysis" evidence="11">
    <location>
        <begin position="170"/>
        <end position="171"/>
    </location>
</feature>
<evidence type="ECO:0000256" key="8">
    <source>
        <dbReference type="ARBA" id="ARBA00023239"/>
    </source>
</evidence>
<accession>A0A7D5IPW3</accession>
<evidence type="ECO:0000256" key="4">
    <source>
        <dbReference type="ARBA" id="ARBA00023098"/>
    </source>
</evidence>
<reference evidence="13 14" key="1">
    <citation type="submission" date="2020-06" db="EMBL/GenBank/DDBJ databases">
        <title>Methanolobus halotolerans sp. nov., isolated from a saline lake Tus in Siberia.</title>
        <authorList>
            <person name="Shen Y."/>
            <person name="Chen S.-C."/>
            <person name="Lai M.-C."/>
            <person name="Huang H.-H."/>
            <person name="Chiu H.-H."/>
            <person name="Tang S.-L."/>
            <person name="Rogozin D.Y."/>
            <person name="Degermendzhy A.G."/>
        </authorList>
    </citation>
    <scope>NUCLEOTIDE SEQUENCE [LARGE SCALE GENOMIC DNA]</scope>
    <source>
        <strain evidence="13 14">DSM 21339</strain>
    </source>
</reference>
<dbReference type="HAMAP" id="MF_00664">
    <property type="entry name" value="PS_decarb_PSD_A"/>
    <property type="match status" value="1"/>
</dbReference>
<keyword evidence="14" id="KW-1185">Reference proteome</keyword>
<comment type="subunit">
    <text evidence="11">Heterodimer of a large membrane-associated beta subunit and a small pyruvoyl-containing alpha subunit.</text>
</comment>
<keyword evidence="3 11" id="KW-0210">Decarboxylase</keyword>
<evidence type="ECO:0000256" key="2">
    <source>
        <dbReference type="ARBA" id="ARBA00022516"/>
    </source>
</evidence>
<comment type="PTM">
    <text evidence="11">Is synthesized initially as an inactive proenzyme. Formation of the active enzyme involves a self-maturation process in which the active site pyruvoyl group is generated from an internal serine residue via an autocatalytic post-translational modification. Two non-identical subunits are generated from the proenzyme in this reaction, and the pyruvate is formed at the N-terminus of the alpha chain, which is derived from the carboxyl end of the proenzyme. The post-translation cleavage follows an unusual pathway, termed non-hydrolytic serinolysis, in which the side chain hydroxyl group of the serine supplies its oxygen atom to form the C-terminus of the beta chain, while the remainder of the serine residue undergoes an oxidative deamination to produce ammonia and the pyruvoyl prosthetic group on the alpha chain.</text>
</comment>
<keyword evidence="5 11" id="KW-0472">Membrane</keyword>
<evidence type="ECO:0000256" key="5">
    <source>
        <dbReference type="ARBA" id="ARBA00023136"/>
    </source>
</evidence>
<keyword evidence="2 11" id="KW-0444">Lipid biosynthesis</keyword>
<evidence type="ECO:0000256" key="7">
    <source>
        <dbReference type="ARBA" id="ARBA00023209"/>
    </source>
</evidence>
<dbReference type="KEGG" id="mzi:HWN40_10700"/>
<dbReference type="GeneID" id="55822149"/>
<evidence type="ECO:0000256" key="3">
    <source>
        <dbReference type="ARBA" id="ARBA00022793"/>
    </source>
</evidence>
<evidence type="ECO:0000256" key="11">
    <source>
        <dbReference type="HAMAP-Rule" id="MF_00664"/>
    </source>
</evidence>
<keyword evidence="8 11" id="KW-0456">Lyase</keyword>
<gene>
    <name evidence="11" type="primary">asd</name>
    <name evidence="13" type="ORF">HWN40_10700</name>
</gene>
<dbReference type="GO" id="GO:0004609">
    <property type="term" value="F:phosphatidylserine decarboxylase activity"/>
    <property type="evidence" value="ECO:0007669"/>
    <property type="project" value="InterPro"/>
</dbReference>
<keyword evidence="1 11" id="KW-1003">Cell membrane</keyword>
<keyword evidence="4 11" id="KW-0443">Lipid metabolism</keyword>
<comment type="function">
    <text evidence="11">Catalyzes the formation of archaetidylethanolamine (PtdEtn) from archaetidylserine (PtdSer).</text>
</comment>
<keyword evidence="10 11" id="KW-0670">Pyruvate</keyword>
<sequence length="206" mass="23216">MLAKGSAPWIVTAVTISIFATIAHFFLSWPHTDKIALLGIAVTIFFLFFFRDPERKVDQCDRIMLAPADGKIVDIRGRKICIFMNFQNVHVNRVPINGKIHSIVHKKGGYIPAFCKDSDRNERSHMLIETEHGLVEVIQIAGTVTRRIVSYVREGDHLTQGERFGMIRFGSRVDVTIPENFDIACEIGDRVFAGLTVIARATDCEE</sequence>
<dbReference type="OrthoDB" id="50255at2157"/>
<dbReference type="InterPro" id="IPR003817">
    <property type="entry name" value="PS_Dcarbxylase"/>
</dbReference>
<dbReference type="NCBIfam" id="NF003685">
    <property type="entry name" value="PRK05305.2-5"/>
    <property type="match status" value="1"/>
</dbReference>
<keyword evidence="12" id="KW-1133">Transmembrane helix</keyword>
<feature type="modified residue" description="Pyruvic acid (Ser); by autocatalysis" evidence="11">
    <location>
        <position position="171"/>
    </location>
</feature>
<evidence type="ECO:0000256" key="6">
    <source>
        <dbReference type="ARBA" id="ARBA00023145"/>
    </source>
</evidence>
<keyword evidence="6 11" id="KW-0865">Zymogen</keyword>
<comment type="cofactor">
    <cofactor evidence="11">
        <name>pyruvate</name>
        <dbReference type="ChEBI" id="CHEBI:15361"/>
    </cofactor>
    <text evidence="11">Binds 1 pyruvoyl group covalently per subunit.</text>
</comment>
<feature type="active site" description="Schiff-base intermediate with substrate; via pyruvic acid" evidence="11">
    <location>
        <position position="171"/>
    </location>
</feature>
<keyword evidence="7 11" id="KW-0594">Phospholipid biosynthesis</keyword>
<dbReference type="InterPro" id="IPR033175">
    <property type="entry name" value="PSD-A"/>
</dbReference>
<proteinExistence type="inferred from homology"/>
<dbReference type="RefSeq" id="WP_176965720.1">
    <property type="nucleotide sequence ID" value="NZ_CP058215.1"/>
</dbReference>
<dbReference type="EC" id="4.1.1.-" evidence="11"/>
<feature type="chain" id="PRO_5028543971" description="Archaetidylserine decarboxylase alpha chain" evidence="11">
    <location>
        <begin position="171"/>
        <end position="206"/>
    </location>
</feature>
<dbReference type="PANTHER" id="PTHR35809:SF1">
    <property type="entry name" value="ARCHAETIDYLSERINE DECARBOXYLASE PROENZYME-RELATED"/>
    <property type="match status" value="1"/>
</dbReference>
<evidence type="ECO:0000256" key="12">
    <source>
        <dbReference type="SAM" id="Phobius"/>
    </source>
</evidence>
<evidence type="ECO:0000313" key="14">
    <source>
        <dbReference type="Proteomes" id="UP000509594"/>
    </source>
</evidence>
<evidence type="ECO:0000313" key="13">
    <source>
        <dbReference type="EMBL" id="QLC50665.1"/>
    </source>
</evidence>
<name>A0A7D5IPW3_9EURY</name>
<feature type="chain" id="PRO_5028543972" description="Archaetidylserine decarboxylase beta chain" evidence="11">
    <location>
        <begin position="1"/>
        <end position="170"/>
    </location>
</feature>
<comment type="catalytic activity">
    <reaction evidence="11">
        <text>archaetidylserine + H(+) = archaetidylethanolamine + CO2</text>
        <dbReference type="Rhea" id="RHEA:51488"/>
        <dbReference type="ChEBI" id="CHEBI:15378"/>
        <dbReference type="ChEBI" id="CHEBI:16526"/>
        <dbReference type="ChEBI" id="CHEBI:71517"/>
        <dbReference type="ChEBI" id="CHEBI:134176"/>
    </reaction>
</comment>
<organism evidence="13 14">
    <name type="scientific">Methanolobus zinderi</name>
    <dbReference type="NCBI Taxonomy" id="536044"/>
    <lineage>
        <taxon>Archaea</taxon>
        <taxon>Methanobacteriati</taxon>
        <taxon>Methanobacteriota</taxon>
        <taxon>Stenosarchaea group</taxon>
        <taxon>Methanomicrobia</taxon>
        <taxon>Methanosarcinales</taxon>
        <taxon>Methanosarcinaceae</taxon>
        <taxon>Methanolobus</taxon>
    </lineage>
</organism>
<evidence type="ECO:0000256" key="9">
    <source>
        <dbReference type="ARBA" id="ARBA00023264"/>
    </source>
</evidence>
<feature type="transmembrane region" description="Helical" evidence="12">
    <location>
        <begin position="7"/>
        <end position="29"/>
    </location>
</feature>
<dbReference type="GO" id="GO:0008654">
    <property type="term" value="P:phospholipid biosynthetic process"/>
    <property type="evidence" value="ECO:0007669"/>
    <property type="project" value="UniProtKB-UniRule"/>
</dbReference>